<dbReference type="InterPro" id="IPR028197">
    <property type="entry name" value="Syntaphilin/Syntabulin"/>
</dbReference>
<keyword evidence="4" id="KW-1133">Transmembrane helix</keyword>
<feature type="compositionally biased region" description="Low complexity" evidence="7">
    <location>
        <begin position="32"/>
        <end position="43"/>
    </location>
</feature>
<evidence type="ECO:0000313" key="9">
    <source>
        <dbReference type="Proteomes" id="UP000824219"/>
    </source>
</evidence>
<evidence type="ECO:0008006" key="10">
    <source>
        <dbReference type="Google" id="ProtNLM"/>
    </source>
</evidence>
<evidence type="ECO:0000256" key="6">
    <source>
        <dbReference type="ARBA" id="ARBA00023136"/>
    </source>
</evidence>
<evidence type="ECO:0000256" key="7">
    <source>
        <dbReference type="SAM" id="MobiDB-lite"/>
    </source>
</evidence>
<proteinExistence type="predicted"/>
<feature type="region of interest" description="Disordered" evidence="7">
    <location>
        <begin position="212"/>
        <end position="246"/>
    </location>
</feature>
<feature type="compositionally biased region" description="Acidic residues" evidence="7">
    <location>
        <begin position="458"/>
        <end position="468"/>
    </location>
</feature>
<feature type="region of interest" description="Disordered" evidence="7">
    <location>
        <begin position="407"/>
        <end position="470"/>
    </location>
</feature>
<dbReference type="PANTHER" id="PTHR16208">
    <property type="entry name" value="MICROTUBULE-ASSOCIATED PROTEIN/SYNTAPHILIN"/>
    <property type="match status" value="1"/>
</dbReference>
<dbReference type="AlphaFoldDB" id="A0A9D3SPX0"/>
<feature type="region of interest" description="Disordered" evidence="7">
    <location>
        <begin position="1"/>
        <end position="80"/>
    </location>
</feature>
<comment type="caution">
    <text evidence="8">The sequence shown here is derived from an EMBL/GenBank/DDBJ whole genome shotgun (WGS) entry which is preliminary data.</text>
</comment>
<accession>A0A9D3SPX0</accession>
<keyword evidence="6" id="KW-0472">Membrane</keyword>
<protein>
    <recommendedName>
        <fullName evidence="10">Syntaphilin</fullName>
    </recommendedName>
</protein>
<keyword evidence="2" id="KW-0597">Phosphoprotein</keyword>
<comment type="subcellular location">
    <subcellularLocation>
        <location evidence="1">Membrane</location>
        <topology evidence="1">Single-pass membrane protein</topology>
    </subcellularLocation>
</comment>
<evidence type="ECO:0000256" key="3">
    <source>
        <dbReference type="ARBA" id="ARBA00022692"/>
    </source>
</evidence>
<dbReference type="OrthoDB" id="8955967at2759"/>
<keyword evidence="9" id="KW-1185">Reference proteome</keyword>
<reference evidence="8 9" key="1">
    <citation type="submission" date="2021-06" db="EMBL/GenBank/DDBJ databases">
        <title>Chromosome-level genome assembly of the red-tail catfish (Hemibagrus wyckioides).</title>
        <authorList>
            <person name="Shao F."/>
        </authorList>
    </citation>
    <scope>NUCLEOTIDE SEQUENCE [LARGE SCALE GENOMIC DNA]</scope>
    <source>
        <strain evidence="8">EC202008001</strain>
        <tissue evidence="8">Blood</tissue>
    </source>
</reference>
<sequence>MSLSANRRPSAGTRRRPAATANSRQPHTHADSSINSTCSTSSCKGAEISNKSRSHPATPRRQAKYGGCSENHGIRPPAPEQYLTPLQQKEVCIRHLRARLKENVERLQDRDSEIGELRMQLTRMQEDWIEEECHRVEAQLALKEAKKEIRQLQQAVEAVRSNLSHHDSDPQECKSDGASGVRMETRSRASRSCGCSPAHTIGRSATFARLSSETLPGIDRNGNVTSEHRVHPIPANRGAATLPRGDGRPRLILEAALLSEQAPPTMLCSTLSRSSTYEKLCSGETVVPVGRPCRMVNNNCSCALHACLPHHHLFLHLPQQEVPPPPSPTPPPAPPSASETSDKPGFRSQACSPTITWMSPEEEEEDGEELSVITLATTAPDVTLAEPQTVSVSSSTLLSTQKSYLAEPLPPDNLVQSSKTASQTVLTMPQVQQPSLRSPPSPEQPPQVNELDGAAGATEEEEEQEDDPSSCHWSSYFLVDLLAVVVPIAPTLAWLCRGGQRDSRAAWDRGRNSNLNICPRLRLVDSLLLSAPFAPVPAFESGKNAQIQNGRSLPRTLGYKQYLNIFDVKTREQRL</sequence>
<evidence type="ECO:0000256" key="1">
    <source>
        <dbReference type="ARBA" id="ARBA00004167"/>
    </source>
</evidence>
<feature type="compositionally biased region" description="Polar residues" evidence="7">
    <location>
        <begin position="414"/>
        <end position="436"/>
    </location>
</feature>
<feature type="compositionally biased region" description="Basic and acidic residues" evidence="7">
    <location>
        <begin position="164"/>
        <end position="175"/>
    </location>
</feature>
<evidence type="ECO:0000256" key="5">
    <source>
        <dbReference type="ARBA" id="ARBA00023054"/>
    </source>
</evidence>
<evidence type="ECO:0000256" key="4">
    <source>
        <dbReference type="ARBA" id="ARBA00022989"/>
    </source>
</evidence>
<dbReference type="GO" id="GO:0005739">
    <property type="term" value="C:mitochondrion"/>
    <property type="evidence" value="ECO:0007669"/>
    <property type="project" value="TreeGrafter"/>
</dbReference>
<dbReference type="GO" id="GO:0016020">
    <property type="term" value="C:membrane"/>
    <property type="evidence" value="ECO:0007669"/>
    <property type="project" value="UniProtKB-SubCell"/>
</dbReference>
<organism evidence="8 9">
    <name type="scientific">Hemibagrus wyckioides</name>
    <dbReference type="NCBI Taxonomy" id="337641"/>
    <lineage>
        <taxon>Eukaryota</taxon>
        <taxon>Metazoa</taxon>
        <taxon>Chordata</taxon>
        <taxon>Craniata</taxon>
        <taxon>Vertebrata</taxon>
        <taxon>Euteleostomi</taxon>
        <taxon>Actinopterygii</taxon>
        <taxon>Neopterygii</taxon>
        <taxon>Teleostei</taxon>
        <taxon>Ostariophysi</taxon>
        <taxon>Siluriformes</taxon>
        <taxon>Bagridae</taxon>
        <taxon>Hemibagrus</taxon>
    </lineage>
</organism>
<keyword evidence="5" id="KW-0175">Coiled coil</keyword>
<evidence type="ECO:0000313" key="8">
    <source>
        <dbReference type="EMBL" id="KAG7332137.1"/>
    </source>
</evidence>
<keyword evidence="3" id="KW-0812">Transmembrane</keyword>
<evidence type="ECO:0000256" key="2">
    <source>
        <dbReference type="ARBA" id="ARBA00022553"/>
    </source>
</evidence>
<dbReference type="GO" id="GO:0030182">
    <property type="term" value="P:neuron differentiation"/>
    <property type="evidence" value="ECO:0007669"/>
    <property type="project" value="TreeGrafter"/>
</dbReference>
<dbReference type="Proteomes" id="UP000824219">
    <property type="component" value="Linkage Group LG05"/>
</dbReference>
<feature type="region of interest" description="Disordered" evidence="7">
    <location>
        <begin position="161"/>
        <end position="182"/>
    </location>
</feature>
<dbReference type="EMBL" id="JAHKSW010000005">
    <property type="protein sequence ID" value="KAG7332137.1"/>
    <property type="molecule type" value="Genomic_DNA"/>
</dbReference>
<name>A0A9D3SPX0_9TELE</name>
<dbReference type="GO" id="GO:0005881">
    <property type="term" value="C:cytoplasmic microtubule"/>
    <property type="evidence" value="ECO:0007669"/>
    <property type="project" value="TreeGrafter"/>
</dbReference>
<feature type="compositionally biased region" description="Pro residues" evidence="7">
    <location>
        <begin position="321"/>
        <end position="335"/>
    </location>
</feature>
<feature type="region of interest" description="Disordered" evidence="7">
    <location>
        <begin position="318"/>
        <end position="352"/>
    </location>
</feature>
<gene>
    <name evidence="8" type="ORF">KOW79_003971</name>
</gene>
<dbReference type="PANTHER" id="PTHR16208:SF5">
    <property type="entry name" value="SYNTAPHILIN-LIKE"/>
    <property type="match status" value="1"/>
</dbReference>
<dbReference type="Pfam" id="PF15290">
    <property type="entry name" value="Syntaphilin"/>
    <property type="match status" value="1"/>
</dbReference>